<dbReference type="EMBL" id="JX684089">
    <property type="protein sequence ID" value="AGF93353.1"/>
    <property type="molecule type" value="Genomic_DNA"/>
</dbReference>
<feature type="region of interest" description="Disordered" evidence="1">
    <location>
        <begin position="240"/>
        <end position="259"/>
    </location>
</feature>
<name>M1QBH9_9ZZZZ</name>
<dbReference type="Gene3D" id="3.40.50.10900">
    <property type="entry name" value="PAC-like subunit"/>
    <property type="match status" value="1"/>
</dbReference>
<gene>
    <name evidence="2" type="ORF">FLSS-23_0018</name>
</gene>
<dbReference type="PANTHER" id="PTHR35610:SF8">
    <property type="entry name" value="3-ISOPROPYLMALATE DEHYDRATASE"/>
    <property type="match status" value="1"/>
</dbReference>
<dbReference type="AlphaFoldDB" id="M1QBH9"/>
<dbReference type="InterPro" id="IPR019151">
    <property type="entry name" value="Proteasome_assmbl_chaperone_2"/>
</dbReference>
<reference evidence="2" key="1">
    <citation type="journal article" date="2013" name="Syst. Appl. Microbiol.">
        <title>New insights into the archaeal diversity of a hypersaline microbial mat obtained by a metagenomic approach.</title>
        <authorList>
            <person name="Lopez-Lopez A."/>
            <person name="Richter M."/>
            <person name="Pena A."/>
            <person name="Tamames J."/>
            <person name="Rossello-Mora R."/>
        </authorList>
    </citation>
    <scope>NUCLEOTIDE SEQUENCE</scope>
</reference>
<dbReference type="SUPFAM" id="SSF159659">
    <property type="entry name" value="Cgl1923-like"/>
    <property type="match status" value="1"/>
</dbReference>
<organism evidence="2">
    <name type="scientific">uncultured organism</name>
    <dbReference type="NCBI Taxonomy" id="155900"/>
    <lineage>
        <taxon>unclassified sequences</taxon>
        <taxon>environmental samples</taxon>
    </lineage>
</organism>
<evidence type="ECO:0000256" key="1">
    <source>
        <dbReference type="SAM" id="MobiDB-lite"/>
    </source>
</evidence>
<sequence length="259" mass="28494">MPKEKKVYSDDGVCFDVIFEKDKEVPDVDILVAGFPGAGLIGGIAAEQLINSLEMDQIASIDCDKFPPTAVVFNGIPRRPVRFFSGNGMMLVKSDMVIPPELSPKLAETIIQFALDNDIEEIIIFDGIPSRGDEESDEEKKIWGVLSSHAAETEAENLDLDIISRGAITGISSSLLLESHENQLKTVGMMIEGKSKMPDPRAAAKLLENFADYKELDIETDSLLESAEKLEEQYAKMVNQANKAQKDIDHRSAHPPLYG</sequence>
<dbReference type="PANTHER" id="PTHR35610">
    <property type="entry name" value="3-ISOPROPYLMALATE DEHYDRATASE-RELATED"/>
    <property type="match status" value="1"/>
</dbReference>
<dbReference type="Pfam" id="PF09754">
    <property type="entry name" value="PAC2"/>
    <property type="match status" value="1"/>
</dbReference>
<proteinExistence type="predicted"/>
<accession>M1QBH9</accession>
<protein>
    <submittedName>
        <fullName evidence="2">Protein containing DUF75</fullName>
    </submittedName>
</protein>
<dbReference type="InterPro" id="IPR038389">
    <property type="entry name" value="PSMG2_sf"/>
</dbReference>
<evidence type="ECO:0000313" key="2">
    <source>
        <dbReference type="EMBL" id="AGF93353.1"/>
    </source>
</evidence>